<evidence type="ECO:0000256" key="5">
    <source>
        <dbReference type="NCBIfam" id="TIGR00065"/>
    </source>
</evidence>
<dbReference type="InterPro" id="IPR020805">
    <property type="entry name" value="Cell_div_FtsZ_CS"/>
</dbReference>
<dbReference type="HAMAP" id="MF_00909">
    <property type="entry name" value="FtsZ"/>
    <property type="match status" value="1"/>
</dbReference>
<protein>
    <recommendedName>
        <fullName evidence="4 5">Cell division protein FtsZ</fullName>
    </recommendedName>
</protein>
<dbReference type="SUPFAM" id="SSF52490">
    <property type="entry name" value="Tubulin nucleotide-binding domain-like"/>
    <property type="match status" value="1"/>
</dbReference>
<dbReference type="InterPro" id="IPR003008">
    <property type="entry name" value="Tubulin_FtsZ_GTPase"/>
</dbReference>
<dbReference type="InterPro" id="IPR045061">
    <property type="entry name" value="FtsZ/CetZ"/>
</dbReference>
<comment type="similarity">
    <text evidence="1 4 6">Belongs to the FtsZ family.</text>
</comment>
<evidence type="ECO:0000256" key="4">
    <source>
        <dbReference type="HAMAP-Rule" id="MF_00909"/>
    </source>
</evidence>
<dbReference type="CDD" id="cd02201">
    <property type="entry name" value="FtsZ_type1"/>
    <property type="match status" value="1"/>
</dbReference>
<feature type="region of interest" description="Disordered" evidence="7">
    <location>
        <begin position="1"/>
        <end position="36"/>
    </location>
</feature>
<proteinExistence type="inferred from homology"/>
<feature type="binding site" evidence="4">
    <location>
        <position position="95"/>
    </location>
    <ligand>
        <name>GTP</name>
        <dbReference type="ChEBI" id="CHEBI:37565"/>
    </ligand>
</feature>
<feature type="binding site" evidence="4">
    <location>
        <position position="138"/>
    </location>
    <ligand>
        <name>GTP</name>
        <dbReference type="ChEBI" id="CHEBI:37565"/>
    </ligand>
</feature>
<comment type="caution">
    <text evidence="10">The sequence shown here is derived from an EMBL/GenBank/DDBJ whole genome shotgun (WGS) entry which is preliminary data.</text>
</comment>
<dbReference type="SUPFAM" id="SSF55307">
    <property type="entry name" value="Tubulin C-terminal domain-like"/>
    <property type="match status" value="1"/>
</dbReference>
<dbReference type="Proteomes" id="UP001528920">
    <property type="component" value="Unassembled WGS sequence"/>
</dbReference>
<evidence type="ECO:0000256" key="6">
    <source>
        <dbReference type="RuleBase" id="RU000631"/>
    </source>
</evidence>
<dbReference type="Gene3D" id="3.40.50.1440">
    <property type="entry name" value="Tubulin/FtsZ, GTPase domain"/>
    <property type="match status" value="1"/>
</dbReference>
<evidence type="ECO:0000256" key="3">
    <source>
        <dbReference type="ARBA" id="ARBA00023134"/>
    </source>
</evidence>
<dbReference type="PANTHER" id="PTHR30314">
    <property type="entry name" value="CELL DIVISION PROTEIN FTSZ-RELATED"/>
    <property type="match status" value="1"/>
</dbReference>
<dbReference type="PROSITE" id="PS01135">
    <property type="entry name" value="FTSZ_2"/>
    <property type="match status" value="1"/>
</dbReference>
<dbReference type="GO" id="GO:0051301">
    <property type="term" value="P:cell division"/>
    <property type="evidence" value="ECO:0007669"/>
    <property type="project" value="UniProtKB-KW"/>
</dbReference>
<name>A0ABT5VXH9_9BACT</name>
<dbReference type="InterPro" id="IPR008280">
    <property type="entry name" value="Tub_FtsZ_C"/>
</dbReference>
<keyword evidence="4 6" id="KW-0132">Cell division</keyword>
<comment type="subcellular location">
    <subcellularLocation>
        <location evidence="4">Cytoplasm</location>
    </subcellularLocation>
    <text evidence="4">Assembles at midcell at the inner surface of the cytoplasmic membrane.</text>
</comment>
<dbReference type="PRINTS" id="PR00423">
    <property type="entry name" value="CELLDVISFTSZ"/>
</dbReference>
<feature type="domain" description="Tubulin/FtsZ GTPase" evidence="8">
    <location>
        <begin position="1"/>
        <end position="156"/>
    </location>
</feature>
<keyword evidence="2 4" id="KW-0547">Nucleotide-binding</keyword>
<dbReference type="PANTHER" id="PTHR30314:SF3">
    <property type="entry name" value="MITOCHONDRIAL DIVISION PROTEIN FSZA"/>
    <property type="match status" value="1"/>
</dbReference>
<organism evidence="10 11">
    <name type="scientific">Paralabilibaculum antarcticum</name>
    <dbReference type="NCBI Taxonomy" id="2912572"/>
    <lineage>
        <taxon>Bacteria</taxon>
        <taxon>Pseudomonadati</taxon>
        <taxon>Bacteroidota</taxon>
        <taxon>Bacteroidia</taxon>
        <taxon>Marinilabiliales</taxon>
        <taxon>Marinifilaceae</taxon>
        <taxon>Paralabilibaculum</taxon>
    </lineage>
</organism>
<reference evidence="10 11" key="1">
    <citation type="submission" date="2022-01" db="EMBL/GenBank/DDBJ databases">
        <title>Labilibaculum sp. nov, a marine bacterium isolated from Antarctica.</title>
        <authorList>
            <person name="Dai W."/>
        </authorList>
    </citation>
    <scope>NUCLEOTIDE SEQUENCE [LARGE SCALE GENOMIC DNA]</scope>
    <source>
        <strain evidence="10 11">DW002</strain>
    </source>
</reference>
<keyword evidence="4" id="KW-0963">Cytoplasm</keyword>
<dbReference type="InterPro" id="IPR000158">
    <property type="entry name" value="Cell_div_FtsZ"/>
</dbReference>
<dbReference type="SMART" id="SM00864">
    <property type="entry name" value="Tubulin"/>
    <property type="match status" value="1"/>
</dbReference>
<dbReference type="NCBIfam" id="TIGR00065">
    <property type="entry name" value="ftsZ"/>
    <property type="match status" value="1"/>
</dbReference>
<keyword evidence="4 6" id="KW-0131">Cell cycle</keyword>
<dbReference type="Pfam" id="PF00091">
    <property type="entry name" value="Tubulin"/>
    <property type="match status" value="1"/>
</dbReference>
<dbReference type="Pfam" id="PF12327">
    <property type="entry name" value="FtsZ_C"/>
    <property type="match status" value="1"/>
</dbReference>
<feature type="compositionally biased region" description="Basic and acidic residues" evidence="7">
    <location>
        <begin position="315"/>
        <end position="349"/>
    </location>
</feature>
<sequence length="383" mass="42095">MENSQVPIKVQLGRSLTEGRGAGNKPERGRESAKESIEEINRVLSQKTKMIFVTAGMGGGTGTGAAPIIAEAARQQGVLTVGIVTIPFRFEGKRRIEQAMEGIANLEKHVDALLIINNEKLRMMYGDLKLSDAFAKADDVLSIAAKSIAEIITVHGYVNVDFADVETVMRDSGVAVMGSASASGEDRAIRAIEEALTSPLLNSNNICGARNILLNIISGKEEVTMQEVSLITEYVHDVVGDEVSIIWGNGNSDQLDDELGVTIIATGFSENPIPDLNIEPRKSVRDAAPKLELIIENPAESEEIAAAKRREEKQRREELMRRRSEEARSEVVEEQEVKREAPVQKKEPVEVEETPEEEHKKGGLDNWFIGKFTQIFDNDDTSM</sequence>
<feature type="domain" description="Tubulin/FtsZ 2-layer sandwich" evidence="9">
    <location>
        <begin position="158"/>
        <end position="277"/>
    </location>
</feature>
<evidence type="ECO:0000259" key="9">
    <source>
        <dbReference type="SMART" id="SM00865"/>
    </source>
</evidence>
<comment type="caution">
    <text evidence="4">Lacks conserved residue(s) required for the propagation of feature annotation.</text>
</comment>
<evidence type="ECO:0000259" key="8">
    <source>
        <dbReference type="SMART" id="SM00864"/>
    </source>
</evidence>
<keyword evidence="4 6" id="KW-0717">Septation</keyword>
<evidence type="ECO:0000313" key="11">
    <source>
        <dbReference type="Proteomes" id="UP001528920"/>
    </source>
</evidence>
<feature type="binding site" evidence="4">
    <location>
        <begin position="60"/>
        <end position="62"/>
    </location>
    <ligand>
        <name>GTP</name>
        <dbReference type="ChEBI" id="CHEBI:37565"/>
    </ligand>
</feature>
<comment type="subunit">
    <text evidence="4">Homodimer. Polymerizes to form a dynamic ring structure in a strictly GTP-dependent manner. Interacts directly with several other division proteins.</text>
</comment>
<dbReference type="EMBL" id="JAKJSC010000008">
    <property type="protein sequence ID" value="MDE5420110.1"/>
    <property type="molecule type" value="Genomic_DNA"/>
</dbReference>
<feature type="region of interest" description="Disordered" evidence="7">
    <location>
        <begin position="315"/>
        <end position="364"/>
    </location>
</feature>
<gene>
    <name evidence="4 10" type="primary">ftsZ</name>
    <name evidence="10" type="ORF">L3049_19130</name>
</gene>
<feature type="compositionally biased region" description="Basic and acidic residues" evidence="7">
    <location>
        <begin position="25"/>
        <end position="36"/>
    </location>
</feature>
<dbReference type="Gene3D" id="3.30.1330.20">
    <property type="entry name" value="Tubulin/FtsZ, C-terminal domain"/>
    <property type="match status" value="1"/>
</dbReference>
<evidence type="ECO:0000256" key="1">
    <source>
        <dbReference type="ARBA" id="ARBA00009690"/>
    </source>
</evidence>
<dbReference type="InterPro" id="IPR036525">
    <property type="entry name" value="Tubulin/FtsZ_GTPase_sf"/>
</dbReference>
<evidence type="ECO:0000313" key="10">
    <source>
        <dbReference type="EMBL" id="MDE5420110.1"/>
    </source>
</evidence>
<dbReference type="InterPro" id="IPR037103">
    <property type="entry name" value="Tubulin/FtsZ-like_C"/>
</dbReference>
<accession>A0ABT5VXH9</accession>
<evidence type="ECO:0000256" key="7">
    <source>
        <dbReference type="SAM" id="MobiDB-lite"/>
    </source>
</evidence>
<feature type="binding site" evidence="4">
    <location>
        <position position="91"/>
    </location>
    <ligand>
        <name>GTP</name>
        <dbReference type="ChEBI" id="CHEBI:37565"/>
    </ligand>
</feature>
<keyword evidence="3 4" id="KW-0342">GTP-binding</keyword>
<keyword evidence="11" id="KW-1185">Reference proteome</keyword>
<comment type="function">
    <text evidence="4 6">Essential cell division protein that forms a contractile ring structure (Z ring) at the future cell division site. The regulation of the ring assembly controls the timing and the location of cell division. One of the functions of the FtsZ ring is to recruit other cell division proteins to the septum to produce a new cell wall between the dividing cells. Binds GTP and shows GTPase activity.</text>
</comment>
<evidence type="ECO:0000256" key="2">
    <source>
        <dbReference type="ARBA" id="ARBA00022741"/>
    </source>
</evidence>
<dbReference type="SMART" id="SM00865">
    <property type="entry name" value="Tubulin_C"/>
    <property type="match status" value="1"/>
</dbReference>
<dbReference type="InterPro" id="IPR024757">
    <property type="entry name" value="FtsZ_C"/>
</dbReference>
<dbReference type="InterPro" id="IPR018316">
    <property type="entry name" value="Tubulin/FtsZ_2-layer-sand-dom"/>
</dbReference>